<dbReference type="Proteomes" id="UP000789375">
    <property type="component" value="Unassembled WGS sequence"/>
</dbReference>
<evidence type="ECO:0000313" key="1">
    <source>
        <dbReference type="EMBL" id="CAG8575983.1"/>
    </source>
</evidence>
<evidence type="ECO:0000313" key="2">
    <source>
        <dbReference type="Proteomes" id="UP000789375"/>
    </source>
</evidence>
<name>A0A9N9BQD1_FUNMO</name>
<dbReference type="EMBL" id="CAJVPP010001852">
    <property type="protein sequence ID" value="CAG8575983.1"/>
    <property type="molecule type" value="Genomic_DNA"/>
</dbReference>
<accession>A0A9N9BQD1</accession>
<protein>
    <submittedName>
        <fullName evidence="1">14592_t:CDS:1</fullName>
    </submittedName>
</protein>
<proteinExistence type="predicted"/>
<organism evidence="1 2">
    <name type="scientific">Funneliformis mosseae</name>
    <name type="common">Endomycorrhizal fungus</name>
    <name type="synonym">Glomus mosseae</name>
    <dbReference type="NCBI Taxonomy" id="27381"/>
    <lineage>
        <taxon>Eukaryota</taxon>
        <taxon>Fungi</taxon>
        <taxon>Fungi incertae sedis</taxon>
        <taxon>Mucoromycota</taxon>
        <taxon>Glomeromycotina</taxon>
        <taxon>Glomeromycetes</taxon>
        <taxon>Glomerales</taxon>
        <taxon>Glomeraceae</taxon>
        <taxon>Funneliformis</taxon>
    </lineage>
</organism>
<sequence>MSGKCQNRPESVPKHGKFRISRRDVLIWSGIYTETWVELEN</sequence>
<reference evidence="1" key="1">
    <citation type="submission" date="2021-06" db="EMBL/GenBank/DDBJ databases">
        <authorList>
            <person name="Kallberg Y."/>
            <person name="Tangrot J."/>
            <person name="Rosling A."/>
        </authorList>
    </citation>
    <scope>NUCLEOTIDE SEQUENCE</scope>
    <source>
        <strain evidence="1">87-6 pot B 2015</strain>
    </source>
</reference>
<dbReference type="AlphaFoldDB" id="A0A9N9BQD1"/>
<gene>
    <name evidence="1" type="ORF">FMOSSE_LOCUS7700</name>
</gene>
<comment type="caution">
    <text evidence="1">The sequence shown here is derived from an EMBL/GenBank/DDBJ whole genome shotgun (WGS) entry which is preliminary data.</text>
</comment>
<keyword evidence="2" id="KW-1185">Reference proteome</keyword>